<dbReference type="AlphaFoldDB" id="A0A085NK52"/>
<sequence length="86" mass="9856">MAETSSGHLNQSDVSAPAALLTNKEKYRELKKRFKFLVYITNVDFAVRTISAGKVHWNDRKFDIPWFLHAKAHIQVTTTATPRANR</sequence>
<accession>A0A085NK52</accession>
<name>A0A085NK52_9BILA</name>
<evidence type="ECO:0000313" key="1">
    <source>
        <dbReference type="EMBL" id="KFD69848.1"/>
    </source>
</evidence>
<organism evidence="1">
    <name type="scientific">Trichuris suis</name>
    <name type="common">pig whipworm</name>
    <dbReference type="NCBI Taxonomy" id="68888"/>
    <lineage>
        <taxon>Eukaryota</taxon>
        <taxon>Metazoa</taxon>
        <taxon>Ecdysozoa</taxon>
        <taxon>Nematoda</taxon>
        <taxon>Enoplea</taxon>
        <taxon>Dorylaimia</taxon>
        <taxon>Trichinellida</taxon>
        <taxon>Trichuridae</taxon>
        <taxon>Trichuris</taxon>
    </lineage>
</organism>
<protein>
    <submittedName>
        <fullName evidence="1">Uncharacterized protein</fullName>
    </submittedName>
</protein>
<gene>
    <name evidence="1" type="ORF">M514_17970</name>
</gene>
<dbReference type="EMBL" id="KL367492">
    <property type="protein sequence ID" value="KFD69848.1"/>
    <property type="molecule type" value="Genomic_DNA"/>
</dbReference>
<reference evidence="1" key="1">
    <citation type="journal article" date="2014" name="Nat. Genet.">
        <title>Genome and transcriptome of the porcine whipworm Trichuris suis.</title>
        <authorList>
            <person name="Jex A.R."/>
            <person name="Nejsum P."/>
            <person name="Schwarz E.M."/>
            <person name="Hu L."/>
            <person name="Young N.D."/>
            <person name="Hall R.S."/>
            <person name="Korhonen P.K."/>
            <person name="Liao S."/>
            <person name="Thamsborg S."/>
            <person name="Xia J."/>
            <person name="Xu P."/>
            <person name="Wang S."/>
            <person name="Scheerlinck J.P."/>
            <person name="Hofmann A."/>
            <person name="Sternberg P.W."/>
            <person name="Wang J."/>
            <person name="Gasser R.B."/>
        </authorList>
    </citation>
    <scope>NUCLEOTIDE SEQUENCE [LARGE SCALE GENOMIC DNA]</scope>
    <source>
        <strain evidence="1">DCEP-RM93F</strain>
    </source>
</reference>
<proteinExistence type="predicted"/>
<dbReference type="Proteomes" id="UP000030758">
    <property type="component" value="Unassembled WGS sequence"/>
</dbReference>